<dbReference type="Proteomes" id="UP000663881">
    <property type="component" value="Unassembled WGS sequence"/>
</dbReference>
<accession>A0A820G3J4</accession>
<comment type="caution">
    <text evidence="1">The sequence shown here is derived from an EMBL/GenBank/DDBJ whole genome shotgun (WGS) entry which is preliminary data.</text>
</comment>
<dbReference type="EMBL" id="CAJOAY010014045">
    <property type="protein sequence ID" value="CAF4273400.1"/>
    <property type="molecule type" value="Genomic_DNA"/>
</dbReference>
<evidence type="ECO:0000313" key="2">
    <source>
        <dbReference type="Proteomes" id="UP000663881"/>
    </source>
</evidence>
<evidence type="ECO:0000313" key="1">
    <source>
        <dbReference type="EMBL" id="CAF4273400.1"/>
    </source>
</evidence>
<gene>
    <name evidence="1" type="ORF">OKA104_LOCUS44795</name>
</gene>
<reference evidence="1" key="1">
    <citation type="submission" date="2021-02" db="EMBL/GenBank/DDBJ databases">
        <authorList>
            <person name="Nowell W R."/>
        </authorList>
    </citation>
    <scope>NUCLEOTIDE SEQUENCE</scope>
</reference>
<feature type="non-terminal residue" evidence="1">
    <location>
        <position position="138"/>
    </location>
</feature>
<name>A0A820G3J4_9BILA</name>
<protein>
    <submittedName>
        <fullName evidence="1">Uncharacterized protein</fullName>
    </submittedName>
</protein>
<organism evidence="1 2">
    <name type="scientific">Adineta steineri</name>
    <dbReference type="NCBI Taxonomy" id="433720"/>
    <lineage>
        <taxon>Eukaryota</taxon>
        <taxon>Metazoa</taxon>
        <taxon>Spiralia</taxon>
        <taxon>Gnathifera</taxon>
        <taxon>Rotifera</taxon>
        <taxon>Eurotatoria</taxon>
        <taxon>Bdelloidea</taxon>
        <taxon>Adinetida</taxon>
        <taxon>Adinetidae</taxon>
        <taxon>Adineta</taxon>
    </lineage>
</organism>
<proteinExistence type="predicted"/>
<dbReference type="AlphaFoldDB" id="A0A820G3J4"/>
<sequence length="138" mass="15684">MGSKSSTQQQIIKYVETESDESKRMKVLFDLTNQSAALKNEVLSQPQLILDGILETVMDHGDVLVLKYSNLTNMEEIKKNVADIFGKFPLLNVIADTATQLIATMNNTKELTELIKWHQRTIKKLVGDKVFGLEMHYK</sequence>